<evidence type="ECO:0000256" key="8">
    <source>
        <dbReference type="SAM" id="MobiDB-lite"/>
    </source>
</evidence>
<dbReference type="InterPro" id="IPR045874">
    <property type="entry name" value="LRK10/LRL21-25-like"/>
</dbReference>
<dbReference type="GO" id="GO:0004674">
    <property type="term" value="F:protein serine/threonine kinase activity"/>
    <property type="evidence" value="ECO:0007669"/>
    <property type="project" value="UniProtKB-KW"/>
</dbReference>
<dbReference type="EMBL" id="PKMF04000358">
    <property type="protein sequence ID" value="KAK7836216.1"/>
    <property type="molecule type" value="Genomic_DNA"/>
</dbReference>
<proteinExistence type="predicted"/>
<feature type="compositionally biased region" description="Polar residues" evidence="8">
    <location>
        <begin position="124"/>
        <end position="139"/>
    </location>
</feature>
<evidence type="ECO:0000256" key="7">
    <source>
        <dbReference type="ARBA" id="ARBA00023180"/>
    </source>
</evidence>
<keyword evidence="3" id="KW-0812">Transmembrane</keyword>
<accession>A0AAW0KCC9</accession>
<keyword evidence="7" id="KW-0325">Glycoprotein</keyword>
<gene>
    <name evidence="9" type="ORF">CFP56_022822</name>
</gene>
<evidence type="ECO:0000256" key="4">
    <source>
        <dbReference type="ARBA" id="ARBA00022729"/>
    </source>
</evidence>
<evidence type="ECO:0000313" key="9">
    <source>
        <dbReference type="EMBL" id="KAK7836216.1"/>
    </source>
</evidence>
<evidence type="ECO:0000313" key="10">
    <source>
        <dbReference type="Proteomes" id="UP000237347"/>
    </source>
</evidence>
<keyword evidence="6" id="KW-0472">Membrane</keyword>
<name>A0AAW0KCC9_QUESU</name>
<sequence>MYLMLVAVVIIEEVYVNLARREILIVPLHPLQRKVLDAKSSLACASSLLLESSQENANLLRFKTLSEGDEDTARKMIIVSLWYIQTNPSNRPSMSKMVDMLEGSLDSLQIPPKPYLSSPPRSPIDSSTVMMSMQYDSTH</sequence>
<keyword evidence="2" id="KW-0418">Kinase</keyword>
<evidence type="ECO:0000256" key="2">
    <source>
        <dbReference type="ARBA" id="ARBA00022527"/>
    </source>
</evidence>
<protein>
    <submittedName>
        <fullName evidence="9">Leaf rust 10 disease-resistance locus receptor-like protein kinase-like 2.2</fullName>
    </submittedName>
</protein>
<comment type="subcellular location">
    <subcellularLocation>
        <location evidence="1">Membrane</location>
        <topology evidence="1">Single-pass type I membrane protein</topology>
    </subcellularLocation>
</comment>
<keyword evidence="4" id="KW-0732">Signal</keyword>
<evidence type="ECO:0000256" key="3">
    <source>
        <dbReference type="ARBA" id="ARBA00022692"/>
    </source>
</evidence>
<dbReference type="PANTHER" id="PTHR27009">
    <property type="entry name" value="RUST RESISTANCE KINASE LR10-RELATED"/>
    <property type="match status" value="1"/>
</dbReference>
<reference evidence="9 10" key="1">
    <citation type="journal article" date="2018" name="Sci. Data">
        <title>The draft genome sequence of cork oak.</title>
        <authorList>
            <person name="Ramos A.M."/>
            <person name="Usie A."/>
            <person name="Barbosa P."/>
            <person name="Barros P.M."/>
            <person name="Capote T."/>
            <person name="Chaves I."/>
            <person name="Simoes F."/>
            <person name="Abreu I."/>
            <person name="Carrasquinho I."/>
            <person name="Faro C."/>
            <person name="Guimaraes J.B."/>
            <person name="Mendonca D."/>
            <person name="Nobrega F."/>
            <person name="Rodrigues L."/>
            <person name="Saibo N.J.M."/>
            <person name="Varela M.C."/>
            <person name="Egas C."/>
            <person name="Matos J."/>
            <person name="Miguel C.M."/>
            <person name="Oliveira M.M."/>
            <person name="Ricardo C.P."/>
            <person name="Goncalves S."/>
        </authorList>
    </citation>
    <scope>NUCLEOTIDE SEQUENCE [LARGE SCALE GENOMIC DNA]</scope>
    <source>
        <strain evidence="10">cv. HL8</strain>
    </source>
</reference>
<comment type="caution">
    <text evidence="9">The sequence shown here is derived from an EMBL/GenBank/DDBJ whole genome shotgun (WGS) entry which is preliminary data.</text>
</comment>
<dbReference type="Proteomes" id="UP000237347">
    <property type="component" value="Unassembled WGS sequence"/>
</dbReference>
<dbReference type="GO" id="GO:0016020">
    <property type="term" value="C:membrane"/>
    <property type="evidence" value="ECO:0007669"/>
    <property type="project" value="UniProtKB-SubCell"/>
</dbReference>
<evidence type="ECO:0000256" key="6">
    <source>
        <dbReference type="ARBA" id="ARBA00023136"/>
    </source>
</evidence>
<dbReference type="AlphaFoldDB" id="A0AAW0KCC9"/>
<keyword evidence="10" id="KW-1185">Reference proteome</keyword>
<keyword evidence="2" id="KW-0808">Transferase</keyword>
<keyword evidence="5" id="KW-1133">Transmembrane helix</keyword>
<evidence type="ECO:0000256" key="5">
    <source>
        <dbReference type="ARBA" id="ARBA00022989"/>
    </source>
</evidence>
<organism evidence="9 10">
    <name type="scientific">Quercus suber</name>
    <name type="common">Cork oak</name>
    <dbReference type="NCBI Taxonomy" id="58331"/>
    <lineage>
        <taxon>Eukaryota</taxon>
        <taxon>Viridiplantae</taxon>
        <taxon>Streptophyta</taxon>
        <taxon>Embryophyta</taxon>
        <taxon>Tracheophyta</taxon>
        <taxon>Spermatophyta</taxon>
        <taxon>Magnoliopsida</taxon>
        <taxon>eudicotyledons</taxon>
        <taxon>Gunneridae</taxon>
        <taxon>Pentapetalae</taxon>
        <taxon>rosids</taxon>
        <taxon>fabids</taxon>
        <taxon>Fagales</taxon>
        <taxon>Fagaceae</taxon>
        <taxon>Quercus</taxon>
    </lineage>
</organism>
<keyword evidence="2" id="KW-0723">Serine/threonine-protein kinase</keyword>
<evidence type="ECO:0000256" key="1">
    <source>
        <dbReference type="ARBA" id="ARBA00004479"/>
    </source>
</evidence>
<feature type="region of interest" description="Disordered" evidence="8">
    <location>
        <begin position="112"/>
        <end position="139"/>
    </location>
</feature>